<reference evidence="3" key="1">
    <citation type="submission" date="2022-07" db="EMBL/GenBank/DDBJ databases">
        <title>Complete Genome Sequence of the Radioresistant Bacterium Deinococcus aetherius ST0316, Isolated from the Air Dust collected in Lower Stratosphere above Japan.</title>
        <authorList>
            <person name="Satoh K."/>
            <person name="Hagiwara K."/>
            <person name="Katsumata K."/>
            <person name="Kubo A."/>
            <person name="Yokobori S."/>
            <person name="Yamagishi A."/>
            <person name="Oono Y."/>
            <person name="Narumi I."/>
        </authorList>
    </citation>
    <scope>NUCLEOTIDE SEQUENCE</scope>
    <source>
        <strain evidence="3">ST0316</strain>
    </source>
</reference>
<feature type="region of interest" description="Disordered" evidence="1">
    <location>
        <begin position="241"/>
        <end position="265"/>
    </location>
</feature>
<accession>A0ABN6RBH5</accession>
<keyword evidence="4" id="KW-1185">Reference proteome</keyword>
<dbReference type="Gene3D" id="1.40.20.10">
    <property type="entry name" value="CHAD domain"/>
    <property type="match status" value="1"/>
</dbReference>
<feature type="domain" description="CHAD" evidence="2">
    <location>
        <begin position="3"/>
        <end position="226"/>
    </location>
</feature>
<name>A0ABN6RBH5_9DEIO</name>
<dbReference type="SMART" id="SM00880">
    <property type="entry name" value="CHAD"/>
    <property type="match status" value="1"/>
</dbReference>
<evidence type="ECO:0000313" key="3">
    <source>
        <dbReference type="EMBL" id="BDP40651.1"/>
    </source>
</evidence>
<dbReference type="RefSeq" id="WP_264776479.1">
    <property type="nucleotide sequence ID" value="NZ_AP026560.1"/>
</dbReference>
<sequence>MTKRSPTAARLEEVWPALKAGDPGAVHAARKLTRRAQAELRVAGAGGKVRRAWRDLRRAAAPLRDHDVAGSHLRAALVGLGAPPPLLDRFDAEWSARRAGLLAGTEWPQRPPSYDLKGGWKGRARKLAAGDVDDLIREGEAALASEDTAVWHEWRKNLKRYRYTLDLLGDVPTPLTDVLDALGRLQDTEVTTTLLRDDPALVGLLGEFRDQLLVREAAAGKAARAWVRTLFPAFAGALRAAGGKDKAGEKEGRVRPGGEPASAQA</sequence>
<dbReference type="InterPro" id="IPR007899">
    <property type="entry name" value="CHAD_dom"/>
</dbReference>
<proteinExistence type="predicted"/>
<dbReference type="Proteomes" id="UP001064971">
    <property type="component" value="Chromosome"/>
</dbReference>
<protein>
    <submittedName>
        <fullName evidence="3">CHAD domain-containing protein</fullName>
    </submittedName>
</protein>
<feature type="compositionally biased region" description="Basic and acidic residues" evidence="1">
    <location>
        <begin position="242"/>
        <end position="256"/>
    </location>
</feature>
<evidence type="ECO:0000256" key="1">
    <source>
        <dbReference type="SAM" id="MobiDB-lite"/>
    </source>
</evidence>
<gene>
    <name evidence="3" type="ORF">DAETH_06200</name>
</gene>
<dbReference type="InterPro" id="IPR038186">
    <property type="entry name" value="CHAD_dom_sf"/>
</dbReference>
<dbReference type="PANTHER" id="PTHR39339:SF1">
    <property type="entry name" value="CHAD DOMAIN-CONTAINING PROTEIN"/>
    <property type="match status" value="1"/>
</dbReference>
<dbReference type="PANTHER" id="PTHR39339">
    <property type="entry name" value="SLR1444 PROTEIN"/>
    <property type="match status" value="1"/>
</dbReference>
<organism evidence="3 4">
    <name type="scientific">Deinococcus aetherius</name>
    <dbReference type="NCBI Taxonomy" id="200252"/>
    <lineage>
        <taxon>Bacteria</taxon>
        <taxon>Thermotogati</taxon>
        <taxon>Deinococcota</taxon>
        <taxon>Deinococci</taxon>
        <taxon>Deinococcales</taxon>
        <taxon>Deinococcaceae</taxon>
        <taxon>Deinococcus</taxon>
    </lineage>
</organism>
<evidence type="ECO:0000259" key="2">
    <source>
        <dbReference type="SMART" id="SM00880"/>
    </source>
</evidence>
<dbReference type="Pfam" id="PF05235">
    <property type="entry name" value="CHAD"/>
    <property type="match status" value="1"/>
</dbReference>
<dbReference type="EMBL" id="AP026560">
    <property type="protein sequence ID" value="BDP40651.1"/>
    <property type="molecule type" value="Genomic_DNA"/>
</dbReference>
<evidence type="ECO:0000313" key="4">
    <source>
        <dbReference type="Proteomes" id="UP001064971"/>
    </source>
</evidence>